<feature type="compositionally biased region" description="Basic and acidic residues" evidence="10">
    <location>
        <begin position="67"/>
        <end position="88"/>
    </location>
</feature>
<dbReference type="PRINTS" id="PR00747">
    <property type="entry name" value="GLYHDRLASE47"/>
</dbReference>
<evidence type="ECO:0000256" key="2">
    <source>
        <dbReference type="ARBA" id="ARBA00004922"/>
    </source>
</evidence>
<dbReference type="OrthoDB" id="10052040at2759"/>
<feature type="compositionally biased region" description="Low complexity" evidence="10">
    <location>
        <begin position="92"/>
        <end position="106"/>
    </location>
</feature>
<dbReference type="InterPro" id="IPR036026">
    <property type="entry name" value="Seven-hairpin_glycosidases"/>
</dbReference>
<proteinExistence type="inferred from homology"/>
<dbReference type="STRING" id="1408163.A0A0F4YT52"/>
<keyword evidence="9 12" id="KW-0326">Glycosidase</keyword>
<dbReference type="UniPathway" id="UPA00378"/>
<dbReference type="FunFam" id="1.50.10.10:FF:000044">
    <property type="entry name" value="alpha-1,2-Mannosidase"/>
    <property type="match status" value="1"/>
</dbReference>
<protein>
    <recommendedName>
        <fullName evidence="9">alpha-1,2-Mannosidase</fullName>
        <ecNumber evidence="9">3.2.1.-</ecNumber>
    </recommendedName>
</protein>
<evidence type="ECO:0000256" key="8">
    <source>
        <dbReference type="PIRSR" id="PIRSR601382-3"/>
    </source>
</evidence>
<evidence type="ECO:0000256" key="6">
    <source>
        <dbReference type="PIRSR" id="PIRSR601382-1"/>
    </source>
</evidence>
<comment type="caution">
    <text evidence="12">The sequence shown here is derived from an EMBL/GenBank/DDBJ whole genome shotgun (WGS) entry which is preliminary data.</text>
</comment>
<comment type="pathway">
    <text evidence="2">Protein modification; protein glycosylation.</text>
</comment>
<feature type="compositionally biased region" description="Basic and acidic residues" evidence="10">
    <location>
        <begin position="696"/>
        <end position="711"/>
    </location>
</feature>
<dbReference type="RefSeq" id="XP_013327877.1">
    <property type="nucleotide sequence ID" value="XM_013472423.1"/>
</dbReference>
<dbReference type="Proteomes" id="UP000053958">
    <property type="component" value="Unassembled WGS sequence"/>
</dbReference>
<dbReference type="GO" id="GO:0016020">
    <property type="term" value="C:membrane"/>
    <property type="evidence" value="ECO:0007669"/>
    <property type="project" value="InterPro"/>
</dbReference>
<dbReference type="Gene3D" id="1.50.10.10">
    <property type="match status" value="3"/>
</dbReference>
<dbReference type="GO" id="GO:0036503">
    <property type="term" value="P:ERAD pathway"/>
    <property type="evidence" value="ECO:0007669"/>
    <property type="project" value="UniProtKB-ARBA"/>
</dbReference>
<evidence type="ECO:0000256" key="10">
    <source>
        <dbReference type="SAM" id="MobiDB-lite"/>
    </source>
</evidence>
<evidence type="ECO:0000256" key="4">
    <source>
        <dbReference type="ARBA" id="ARBA00022801"/>
    </source>
</evidence>
<dbReference type="AlphaFoldDB" id="A0A0F4YT52"/>
<dbReference type="InterPro" id="IPR001382">
    <property type="entry name" value="Glyco_hydro_47"/>
</dbReference>
<dbReference type="GO" id="GO:0005509">
    <property type="term" value="F:calcium ion binding"/>
    <property type="evidence" value="ECO:0007669"/>
    <property type="project" value="InterPro"/>
</dbReference>
<evidence type="ECO:0000256" key="9">
    <source>
        <dbReference type="RuleBase" id="RU361193"/>
    </source>
</evidence>
<evidence type="ECO:0000256" key="5">
    <source>
        <dbReference type="ARBA" id="ARBA00023157"/>
    </source>
</evidence>
<keyword evidence="11" id="KW-0472">Membrane</keyword>
<dbReference type="InterPro" id="IPR012341">
    <property type="entry name" value="6hp_glycosidase-like_sf"/>
</dbReference>
<dbReference type="PANTHER" id="PTHR11742">
    <property type="entry name" value="MANNOSYL-OLIGOSACCHARIDE ALPHA-1,2-MANNOSIDASE-RELATED"/>
    <property type="match status" value="1"/>
</dbReference>
<evidence type="ECO:0000256" key="1">
    <source>
        <dbReference type="ARBA" id="ARBA00001913"/>
    </source>
</evidence>
<feature type="disulfide bond" evidence="8">
    <location>
        <begin position="586"/>
        <end position="615"/>
    </location>
</feature>
<feature type="binding site" evidence="7">
    <location>
        <position position="863"/>
    </location>
    <ligand>
        <name>Ca(2+)</name>
        <dbReference type="ChEBI" id="CHEBI:29108"/>
    </ligand>
</feature>
<evidence type="ECO:0000256" key="7">
    <source>
        <dbReference type="PIRSR" id="PIRSR601382-2"/>
    </source>
</evidence>
<comment type="similarity">
    <text evidence="3 9">Belongs to the glycosyl hydrolase 47 family.</text>
</comment>
<keyword evidence="5 8" id="KW-1015">Disulfide bond</keyword>
<name>A0A0F4YT52_RASE3</name>
<accession>A0A0F4YT52</accession>
<feature type="compositionally biased region" description="Low complexity" evidence="10">
    <location>
        <begin position="727"/>
        <end position="742"/>
    </location>
</feature>
<dbReference type="GO" id="GO:0004571">
    <property type="term" value="F:mannosyl-oligosaccharide 1,2-alpha-mannosidase activity"/>
    <property type="evidence" value="ECO:0007669"/>
    <property type="project" value="InterPro"/>
</dbReference>
<feature type="active site" evidence="6">
    <location>
        <position position="777"/>
    </location>
</feature>
<keyword evidence="11" id="KW-0812">Transmembrane</keyword>
<keyword evidence="11" id="KW-1133">Transmembrane helix</keyword>
<feature type="transmembrane region" description="Helical" evidence="11">
    <location>
        <begin position="7"/>
        <end position="25"/>
    </location>
</feature>
<feature type="region of interest" description="Disordered" evidence="10">
    <location>
        <begin position="675"/>
        <end position="742"/>
    </location>
</feature>
<dbReference type="EC" id="3.2.1.-" evidence="9"/>
<keyword evidence="7" id="KW-0479">Metal-binding</keyword>
<feature type="active site" description="Proton donor" evidence="6">
    <location>
        <position position="281"/>
    </location>
</feature>
<dbReference type="PANTHER" id="PTHR11742:SF103">
    <property type="entry name" value="ENDOPLASMIC RETICULUM MANNOSIDASE MNL2-RELATED"/>
    <property type="match status" value="1"/>
</dbReference>
<evidence type="ECO:0000313" key="12">
    <source>
        <dbReference type="EMBL" id="KKA21265.1"/>
    </source>
</evidence>
<dbReference type="GO" id="GO:0005783">
    <property type="term" value="C:endoplasmic reticulum"/>
    <property type="evidence" value="ECO:0007669"/>
    <property type="project" value="TreeGrafter"/>
</dbReference>
<feature type="region of interest" description="Disordered" evidence="10">
    <location>
        <begin position="33"/>
        <end position="128"/>
    </location>
</feature>
<dbReference type="GO" id="GO:0005975">
    <property type="term" value="P:carbohydrate metabolic process"/>
    <property type="evidence" value="ECO:0007669"/>
    <property type="project" value="InterPro"/>
</dbReference>
<evidence type="ECO:0000313" key="13">
    <source>
        <dbReference type="Proteomes" id="UP000053958"/>
    </source>
</evidence>
<comment type="cofactor">
    <cofactor evidence="1 7">
        <name>Ca(2+)</name>
        <dbReference type="ChEBI" id="CHEBI:29108"/>
    </cofactor>
</comment>
<feature type="compositionally biased region" description="Polar residues" evidence="10">
    <location>
        <begin position="684"/>
        <end position="694"/>
    </location>
</feature>
<keyword evidence="7" id="KW-0106">Calcium</keyword>
<feature type="region of interest" description="Disordered" evidence="10">
    <location>
        <begin position="406"/>
        <end position="440"/>
    </location>
</feature>
<gene>
    <name evidence="12" type="ORF">T310_4706</name>
</gene>
<feature type="active site" evidence="6">
    <location>
        <position position="507"/>
    </location>
</feature>
<organism evidence="12 13">
    <name type="scientific">Rasamsonia emersonii (strain ATCC 16479 / CBS 393.64 / IMI 116815)</name>
    <dbReference type="NCBI Taxonomy" id="1408163"/>
    <lineage>
        <taxon>Eukaryota</taxon>
        <taxon>Fungi</taxon>
        <taxon>Dikarya</taxon>
        <taxon>Ascomycota</taxon>
        <taxon>Pezizomycotina</taxon>
        <taxon>Eurotiomycetes</taxon>
        <taxon>Eurotiomycetidae</taxon>
        <taxon>Eurotiales</taxon>
        <taxon>Trichocomaceae</taxon>
        <taxon>Rasamsonia</taxon>
    </lineage>
</organism>
<feature type="compositionally biased region" description="Polar residues" evidence="10">
    <location>
        <begin position="115"/>
        <end position="125"/>
    </location>
</feature>
<evidence type="ECO:0000256" key="11">
    <source>
        <dbReference type="SAM" id="Phobius"/>
    </source>
</evidence>
<dbReference type="GeneID" id="25317053"/>
<reference evidence="12 13" key="1">
    <citation type="submission" date="2015-04" db="EMBL/GenBank/DDBJ databases">
        <authorList>
            <person name="Heijne W.H."/>
            <person name="Fedorova N.D."/>
            <person name="Nierman W.C."/>
            <person name="Vollebregt A.W."/>
            <person name="Zhao Z."/>
            <person name="Wu L."/>
            <person name="Kumar M."/>
            <person name="Stam H."/>
            <person name="van den Berg M.A."/>
            <person name="Pel H.J."/>
        </authorList>
    </citation>
    <scope>NUCLEOTIDE SEQUENCE [LARGE SCALE GENOMIC DNA]</scope>
    <source>
        <strain evidence="12 13">CBS 393.64</strain>
    </source>
</reference>
<dbReference type="SUPFAM" id="SSF48225">
    <property type="entry name" value="Seven-hairpin glycosidases"/>
    <property type="match status" value="1"/>
</dbReference>
<keyword evidence="13" id="KW-1185">Reference proteome</keyword>
<dbReference type="EMBL" id="LASV01000192">
    <property type="protein sequence ID" value="KKA21265.1"/>
    <property type="molecule type" value="Genomic_DNA"/>
</dbReference>
<dbReference type="InterPro" id="IPR050749">
    <property type="entry name" value="Glycosyl_Hydrolase_47"/>
</dbReference>
<evidence type="ECO:0000256" key="3">
    <source>
        <dbReference type="ARBA" id="ARBA00007658"/>
    </source>
</evidence>
<sequence length="873" mass="97820">MLRLRRYRIFLIFSIIFILALFHFLRSRDWSPPPERAPPVNVAAPPDSKEDPFLSHGFAPESPVGKPKAEEEPSGAKDRVDHVEKPDLGLDSAPMMTPSKTTPTPADSKPEKPSQKPSLGQSSGTFDEEFGIEGQGRLEVFLPDAGRPAPHWTKLPEHFPVPTGDLIRLPTGQPKALPKLQANFKDESSTEKIQRTQKLSTIKESFVHAWNGYKQSAMGHDEVRPVTGGYRDPFAGWGATLVDALDTLWIMDLKDEFSAAVDEVKKIDFTTSFRKDIPLFETVIRYLGGLLGAYDISGHKYRELLDKAVELAEILIGAFDTPNRMPVTYYNWAPDYVSQPHRAGTRVVLAELGSLSVEFTRLAQLTKEDKYYDAIARITNELEKMQNNTRLPGMWPLQLDASGCKKKGRPVNRLPPLKKEREKEAVPGVPTPHVPHHPPTDINSYKSYLKRDELSGLAIDAQPANYGEATQPTPAPTPPLEAICEEQGLASPPYSTMDRFGLGGQSDSTYEYLPKEYMLLGGLNDQYRTLYETAMDTVRKYLLFRPMIKEDRDVRFAATVAVSDPDPEEGGERSLDYQYEGTHLTCFAGGMFAVGAKLFGLDGDMDIAAKLTEGCVWAYESTKTGIMPEHFEVLPCEDVNSCEWNETRYRDALDPYAGSRIQQTEALYQRQGQLAQGNKELKASNKSVPSTLPSLSKRDIPPAGQLHEHNDQTPTKTTPKPEDRGSIKSIPSPSSIPLHPKPLALSHDEYVDSRIKEERLPPGFTKISSRKYILRPEAIESVFIMFRLTGDNYWREKGWEMFEAISKATRTELANSAILDVTSATPLFSNEMESFWLAETLKYFYLLFSDPSVVSLDEYVLNTEAHPLKRPSS</sequence>
<keyword evidence="4 9" id="KW-0378">Hydrolase</keyword>
<feature type="active site" description="Proton donor" evidence="6">
    <location>
        <position position="629"/>
    </location>
</feature>
<dbReference type="Pfam" id="PF01532">
    <property type="entry name" value="Glyco_hydro_47"/>
    <property type="match status" value="1"/>
</dbReference>